<sequence length="111" mass="13599">MYTYCTCTTYMYYCLLYLYSTYTLYILCIMYYCYCIQHLYNLSVCIIVYSTYITYVLTYTCNYLAYKVILFFPSFKPRTLCRIGNTLRFIYHPSETMFFLCDLRKVLKSRK</sequence>
<protein>
    <submittedName>
        <fullName evidence="2">Uncharacterized protein</fullName>
    </submittedName>
</protein>
<feature type="transmembrane region" description="Helical" evidence="1">
    <location>
        <begin position="38"/>
        <end position="57"/>
    </location>
</feature>
<organism evidence="2">
    <name type="scientific">Cacopsylla melanoneura</name>
    <dbReference type="NCBI Taxonomy" id="428564"/>
    <lineage>
        <taxon>Eukaryota</taxon>
        <taxon>Metazoa</taxon>
        <taxon>Ecdysozoa</taxon>
        <taxon>Arthropoda</taxon>
        <taxon>Hexapoda</taxon>
        <taxon>Insecta</taxon>
        <taxon>Pterygota</taxon>
        <taxon>Neoptera</taxon>
        <taxon>Paraneoptera</taxon>
        <taxon>Hemiptera</taxon>
        <taxon>Sternorrhyncha</taxon>
        <taxon>Psylloidea</taxon>
        <taxon>Psyllidae</taxon>
        <taxon>Psyllinae</taxon>
        <taxon>Cacopsylla</taxon>
    </lineage>
</organism>
<keyword evidence="1" id="KW-1133">Transmembrane helix</keyword>
<keyword evidence="1" id="KW-0812">Transmembrane</keyword>
<keyword evidence="1" id="KW-0472">Membrane</keyword>
<name>A0A8D8XHA3_9HEMI</name>
<evidence type="ECO:0000313" key="2">
    <source>
        <dbReference type="EMBL" id="CAG6695418.1"/>
    </source>
</evidence>
<accession>A0A8D8XHA3</accession>
<feature type="transmembrane region" description="Helical" evidence="1">
    <location>
        <begin position="12"/>
        <end position="32"/>
    </location>
</feature>
<evidence type="ECO:0000256" key="1">
    <source>
        <dbReference type="SAM" id="Phobius"/>
    </source>
</evidence>
<proteinExistence type="predicted"/>
<dbReference type="AlphaFoldDB" id="A0A8D8XHA3"/>
<reference evidence="2" key="1">
    <citation type="submission" date="2021-05" db="EMBL/GenBank/DDBJ databases">
        <authorList>
            <person name="Alioto T."/>
            <person name="Alioto T."/>
            <person name="Gomez Garrido J."/>
        </authorList>
    </citation>
    <scope>NUCLEOTIDE SEQUENCE</scope>
</reference>
<dbReference type="EMBL" id="HBUF01323335">
    <property type="protein sequence ID" value="CAG6695418.1"/>
    <property type="molecule type" value="Transcribed_RNA"/>
</dbReference>